<protein>
    <submittedName>
        <fullName evidence="4">N-methylhydantoinase A</fullName>
    </submittedName>
</protein>
<dbReference type="PANTHER" id="PTHR11365">
    <property type="entry name" value="5-OXOPROLINASE RELATED"/>
    <property type="match status" value="1"/>
</dbReference>
<accession>A0A1I2RCR0</accession>
<reference evidence="5" key="1">
    <citation type="submission" date="2016-10" db="EMBL/GenBank/DDBJ databases">
        <authorList>
            <person name="Varghese N."/>
            <person name="Submissions S."/>
        </authorList>
    </citation>
    <scope>NUCLEOTIDE SEQUENCE [LARGE SCALE GENOMIC DNA]</scope>
    <source>
        <strain evidence="5">DSM 17038</strain>
    </source>
</reference>
<dbReference type="GO" id="GO:0005829">
    <property type="term" value="C:cytosol"/>
    <property type="evidence" value="ECO:0007669"/>
    <property type="project" value="TreeGrafter"/>
</dbReference>
<keyword evidence="5" id="KW-1185">Reference proteome</keyword>
<evidence type="ECO:0000259" key="3">
    <source>
        <dbReference type="Pfam" id="PF19278"/>
    </source>
</evidence>
<organism evidence="4 5">
    <name type="scientific">Desulfotruncus arcticus DSM 17038</name>
    <dbReference type="NCBI Taxonomy" id="1121424"/>
    <lineage>
        <taxon>Bacteria</taxon>
        <taxon>Bacillati</taxon>
        <taxon>Bacillota</taxon>
        <taxon>Clostridia</taxon>
        <taxon>Eubacteriales</taxon>
        <taxon>Desulfallaceae</taxon>
        <taxon>Desulfotruncus</taxon>
    </lineage>
</organism>
<feature type="domain" description="Acetophenone carboxylase-like C-terminal" evidence="3">
    <location>
        <begin position="506"/>
        <end position="675"/>
    </location>
</feature>
<dbReference type="InterPro" id="IPR008040">
    <property type="entry name" value="Hydant_A_N"/>
</dbReference>
<evidence type="ECO:0000259" key="2">
    <source>
        <dbReference type="Pfam" id="PF05378"/>
    </source>
</evidence>
<dbReference type="SUPFAM" id="SSF53067">
    <property type="entry name" value="Actin-like ATPase domain"/>
    <property type="match status" value="1"/>
</dbReference>
<dbReference type="Pfam" id="PF19278">
    <property type="entry name" value="Hydant_A_C"/>
    <property type="match status" value="1"/>
</dbReference>
<evidence type="ECO:0000313" key="5">
    <source>
        <dbReference type="Proteomes" id="UP000199337"/>
    </source>
</evidence>
<dbReference type="GO" id="GO:0017168">
    <property type="term" value="F:5-oxoprolinase (ATP-hydrolyzing) activity"/>
    <property type="evidence" value="ECO:0007669"/>
    <property type="project" value="TreeGrafter"/>
</dbReference>
<dbReference type="InterPro" id="IPR045079">
    <property type="entry name" value="Oxoprolinase-like"/>
</dbReference>
<dbReference type="Pfam" id="PF05378">
    <property type="entry name" value="Hydant_A_N"/>
    <property type="match status" value="1"/>
</dbReference>
<dbReference type="EMBL" id="FOOX01000004">
    <property type="protein sequence ID" value="SFG38220.1"/>
    <property type="molecule type" value="Genomic_DNA"/>
</dbReference>
<dbReference type="InterPro" id="IPR043129">
    <property type="entry name" value="ATPase_NBD"/>
</dbReference>
<dbReference type="InterPro" id="IPR049517">
    <property type="entry name" value="ACX-like_C"/>
</dbReference>
<dbReference type="AlphaFoldDB" id="A0A1I2RCR0"/>
<proteinExistence type="predicted"/>
<dbReference type="Pfam" id="PF01968">
    <property type="entry name" value="Hydantoinase_A"/>
    <property type="match status" value="1"/>
</dbReference>
<sequence>MSLRIAVDIGGTFTDFICLDEKTGQLIEEKTHTTPDNFANGVINATKKTGINLEDTSYFVHGTTVVINAVTERKGAKTALVTTGGYRDALEIGRANRPDLYNYFYKKPKPYVPRHLRFEVNERLNYKGEVLKPVSEAEVVEIAKKIAQEGVSAVAVCFLHSYANPEHERLVGKILARELPGVEITISSNLIKEWREYERTSTTVLNAFVKPAATKYLDTLQQHLEGMGLGIEPHAMLSNGGTATFARSKEVPITLIESGPVGGVIGAAALGKIIDEQNIITFDIGGTTAKTSLISKGEVKVTTDYKLEWTPKFAGYPVKTPIVDIIEIGAGGGSIAWVDDVGVLKVGPQSAGADPGPACYGQGGAKPTLTDANLIAGRIDPNSFLGGEFKISIKLAKKAMQPIADYFGISVEEAALGVIKTANYNMLNALKLISVRRGYNPRDFAMVAQGGNGAIHGPFLAAELKIKKLIVPNYPATFSAWGMLMTDLRQDFIQTQIMPVAGCDLEKVNAIYREMEQESLAVYEKQGIAPEDVVFVRTADLRYIGQEHTVRTPVGGGIIKEDDLPLIRQAFDRNHHQQYTFSLEAASTEFVNFNLTAFGTVKKPEIKKMGVAGAIDDAFKGERVIDFDEQGRLKCRVYDRAKLGPGHKIEGPAAVEETTSVTILYPGQSLVVDEYGNMIIDTGV</sequence>
<dbReference type="OrthoDB" id="9768323at2"/>
<evidence type="ECO:0000259" key="1">
    <source>
        <dbReference type="Pfam" id="PF01968"/>
    </source>
</evidence>
<feature type="domain" description="Hydantoinase/oxoprolinase N-terminal" evidence="2">
    <location>
        <begin position="4"/>
        <end position="178"/>
    </location>
</feature>
<dbReference type="STRING" id="341036.SAMN05660649_01501"/>
<dbReference type="RefSeq" id="WP_092470231.1">
    <property type="nucleotide sequence ID" value="NZ_FOOX01000004.1"/>
</dbReference>
<dbReference type="PANTHER" id="PTHR11365:SF23">
    <property type="entry name" value="HYPOTHETICAL 5-OXOPROLINASE (EUROFUNG)-RELATED"/>
    <property type="match status" value="1"/>
</dbReference>
<evidence type="ECO:0000313" key="4">
    <source>
        <dbReference type="EMBL" id="SFG38220.1"/>
    </source>
</evidence>
<dbReference type="GO" id="GO:0006749">
    <property type="term" value="P:glutathione metabolic process"/>
    <property type="evidence" value="ECO:0007669"/>
    <property type="project" value="TreeGrafter"/>
</dbReference>
<name>A0A1I2RCR0_9FIRM</name>
<feature type="domain" description="Hydantoinase A/oxoprolinase" evidence="1">
    <location>
        <begin position="199"/>
        <end position="491"/>
    </location>
</feature>
<gene>
    <name evidence="4" type="ORF">SAMN05660649_01501</name>
</gene>
<dbReference type="InterPro" id="IPR002821">
    <property type="entry name" value="Hydantoinase_A"/>
</dbReference>
<dbReference type="Proteomes" id="UP000199337">
    <property type="component" value="Unassembled WGS sequence"/>
</dbReference>